<proteinExistence type="predicted"/>
<reference evidence="2" key="2">
    <citation type="submission" date="2020-09" db="EMBL/GenBank/DDBJ databases">
        <authorList>
            <person name="Sun Q."/>
            <person name="Ohkuma M."/>
        </authorList>
    </citation>
    <scope>NUCLEOTIDE SEQUENCE</scope>
    <source>
        <strain evidence="2">JCM 3035</strain>
    </source>
</reference>
<keyword evidence="3" id="KW-1185">Reference proteome</keyword>
<organism evidence="2 3">
    <name type="scientific">Streptomyces flaveus</name>
    <dbReference type="NCBI Taxonomy" id="66370"/>
    <lineage>
        <taxon>Bacteria</taxon>
        <taxon>Bacillati</taxon>
        <taxon>Actinomycetota</taxon>
        <taxon>Actinomycetes</taxon>
        <taxon>Kitasatosporales</taxon>
        <taxon>Streptomycetaceae</taxon>
        <taxon>Streptomyces</taxon>
        <taxon>Streptomyces aurantiacus group</taxon>
    </lineage>
</organism>
<gene>
    <name evidence="2" type="ORF">GCM10010094_74760</name>
</gene>
<sequence length="70" mass="7915">MKGHVSSGMEGTADEVRHTRAREHEPTRECAWRDLEILKVLMGADVDLDAGFLEHTCVEGEDCWPGNQYQ</sequence>
<accession>A0A917RDJ3</accession>
<feature type="compositionally biased region" description="Basic and acidic residues" evidence="1">
    <location>
        <begin position="14"/>
        <end position="27"/>
    </location>
</feature>
<reference evidence="2" key="1">
    <citation type="journal article" date="2014" name="Int. J. Syst. Evol. Microbiol.">
        <title>Complete genome sequence of Corynebacterium casei LMG S-19264T (=DSM 44701T), isolated from a smear-ripened cheese.</title>
        <authorList>
            <consortium name="US DOE Joint Genome Institute (JGI-PGF)"/>
            <person name="Walter F."/>
            <person name="Albersmeier A."/>
            <person name="Kalinowski J."/>
            <person name="Ruckert C."/>
        </authorList>
    </citation>
    <scope>NUCLEOTIDE SEQUENCE</scope>
    <source>
        <strain evidence="2">JCM 3035</strain>
    </source>
</reference>
<dbReference type="Proteomes" id="UP000637788">
    <property type="component" value="Unassembled WGS sequence"/>
</dbReference>
<dbReference type="EMBL" id="BMPQ01000029">
    <property type="protein sequence ID" value="GGL03045.1"/>
    <property type="molecule type" value="Genomic_DNA"/>
</dbReference>
<evidence type="ECO:0000313" key="3">
    <source>
        <dbReference type="Proteomes" id="UP000637788"/>
    </source>
</evidence>
<protein>
    <submittedName>
        <fullName evidence="2">Uncharacterized protein</fullName>
    </submittedName>
</protein>
<feature type="region of interest" description="Disordered" evidence="1">
    <location>
        <begin position="1"/>
        <end position="27"/>
    </location>
</feature>
<evidence type="ECO:0000313" key="2">
    <source>
        <dbReference type="EMBL" id="GGL03045.1"/>
    </source>
</evidence>
<comment type="caution">
    <text evidence="2">The sequence shown here is derived from an EMBL/GenBank/DDBJ whole genome shotgun (WGS) entry which is preliminary data.</text>
</comment>
<name>A0A917RDJ3_9ACTN</name>
<dbReference type="AlphaFoldDB" id="A0A917RDJ3"/>
<evidence type="ECO:0000256" key="1">
    <source>
        <dbReference type="SAM" id="MobiDB-lite"/>
    </source>
</evidence>